<dbReference type="InterPro" id="IPR013922">
    <property type="entry name" value="Cyclin_PHO80-like"/>
</dbReference>
<dbReference type="OMA" id="FVYIDRL"/>
<dbReference type="GO" id="GO:0019901">
    <property type="term" value="F:protein kinase binding"/>
    <property type="evidence" value="ECO:0007669"/>
    <property type="project" value="UniProtKB-UniRule"/>
</dbReference>
<dbReference type="InterPro" id="IPR036915">
    <property type="entry name" value="Cyclin-like_sf"/>
</dbReference>
<sequence length="187" mass="20863">MLDDGGLEEIDPTPPRILSTVAFILEKLVSRNDLLIEEVEKCSSSSPISQVLVVLEAFRAPRVPSISIGKYLGRIYKYTGCSPSCFVVAFVYVDRLLYKYPGFLVVSFNVHRLMLSAVLIASKVLETIDHDNAFYARVGGVSNVELNKLELELLSQLDFQVNVSSTVFDSYCSLLDKEMIWNEASQA</sequence>
<dbReference type="Pfam" id="PF08613">
    <property type="entry name" value="Cyclin"/>
    <property type="match status" value="1"/>
</dbReference>
<evidence type="ECO:0000256" key="2">
    <source>
        <dbReference type="ARBA" id="ARBA00022618"/>
    </source>
</evidence>
<keyword evidence="8" id="KW-1185">Reference proteome</keyword>
<evidence type="ECO:0000256" key="3">
    <source>
        <dbReference type="ARBA" id="ARBA00023127"/>
    </source>
</evidence>
<comment type="caution">
    <text evidence="7">The sequence shown here is derived from an EMBL/GenBank/DDBJ whole genome shotgun (WGS) entry which is preliminary data.</text>
</comment>
<dbReference type="SUPFAM" id="SSF47954">
    <property type="entry name" value="Cyclin-like"/>
    <property type="match status" value="1"/>
</dbReference>
<dbReference type="OrthoDB" id="337735at2759"/>
<evidence type="ECO:0000256" key="5">
    <source>
        <dbReference type="PIRNR" id="PIRNR027110"/>
    </source>
</evidence>
<dbReference type="PIRSF" id="PIRSF027110">
    <property type="entry name" value="PREG"/>
    <property type="match status" value="1"/>
</dbReference>
<evidence type="ECO:0000256" key="4">
    <source>
        <dbReference type="ARBA" id="ARBA00023306"/>
    </source>
</evidence>
<evidence type="ECO:0000313" key="7">
    <source>
        <dbReference type="EMBL" id="KMZ58623.1"/>
    </source>
</evidence>
<reference evidence="8" key="1">
    <citation type="journal article" date="2016" name="Nature">
        <title>The genome of the seagrass Zostera marina reveals angiosperm adaptation to the sea.</title>
        <authorList>
            <person name="Olsen J.L."/>
            <person name="Rouze P."/>
            <person name="Verhelst B."/>
            <person name="Lin Y.-C."/>
            <person name="Bayer T."/>
            <person name="Collen J."/>
            <person name="Dattolo E."/>
            <person name="De Paoli E."/>
            <person name="Dittami S."/>
            <person name="Maumus F."/>
            <person name="Michel G."/>
            <person name="Kersting A."/>
            <person name="Lauritano C."/>
            <person name="Lohaus R."/>
            <person name="Toepel M."/>
            <person name="Tonon T."/>
            <person name="Vanneste K."/>
            <person name="Amirebrahimi M."/>
            <person name="Brakel J."/>
            <person name="Bostroem C."/>
            <person name="Chovatia M."/>
            <person name="Grimwood J."/>
            <person name="Jenkins J.W."/>
            <person name="Jueterbock A."/>
            <person name="Mraz A."/>
            <person name="Stam W.T."/>
            <person name="Tice H."/>
            <person name="Bornberg-Bauer E."/>
            <person name="Green P.J."/>
            <person name="Pearson G.A."/>
            <person name="Procaccini G."/>
            <person name="Duarte C.M."/>
            <person name="Schmutz J."/>
            <person name="Reusch T.B.H."/>
            <person name="Van de Peer Y."/>
        </authorList>
    </citation>
    <scope>NUCLEOTIDE SEQUENCE [LARGE SCALE GENOMIC DNA]</scope>
    <source>
        <strain evidence="8">cv. Finnish</strain>
    </source>
</reference>
<dbReference type="InterPro" id="IPR013763">
    <property type="entry name" value="Cyclin-like_dom"/>
</dbReference>
<comment type="similarity">
    <text evidence="1">Belongs to the cyclin family. Cyclin U/P subfamily.</text>
</comment>
<protein>
    <recommendedName>
        <fullName evidence="5">Cyclin</fullName>
    </recommendedName>
</protein>
<dbReference type="SMART" id="SM00385">
    <property type="entry name" value="CYCLIN"/>
    <property type="match status" value="1"/>
</dbReference>
<evidence type="ECO:0000259" key="6">
    <source>
        <dbReference type="SMART" id="SM00385"/>
    </source>
</evidence>
<dbReference type="Gene3D" id="1.10.472.10">
    <property type="entry name" value="Cyclin-like"/>
    <property type="match status" value="1"/>
</dbReference>
<dbReference type="AlphaFoldDB" id="A0A0K9NPV5"/>
<accession>A0A0K9NPV5</accession>
<keyword evidence="2" id="KW-0132">Cell division</keyword>
<organism evidence="7 8">
    <name type="scientific">Zostera marina</name>
    <name type="common">Eelgrass</name>
    <dbReference type="NCBI Taxonomy" id="29655"/>
    <lineage>
        <taxon>Eukaryota</taxon>
        <taxon>Viridiplantae</taxon>
        <taxon>Streptophyta</taxon>
        <taxon>Embryophyta</taxon>
        <taxon>Tracheophyta</taxon>
        <taxon>Spermatophyta</taxon>
        <taxon>Magnoliopsida</taxon>
        <taxon>Liliopsida</taxon>
        <taxon>Zosteraceae</taxon>
        <taxon>Zostera</taxon>
    </lineage>
</organism>
<feature type="domain" description="Cyclin-like" evidence="6">
    <location>
        <begin position="70"/>
        <end position="155"/>
    </location>
</feature>
<dbReference type="GO" id="GO:0051301">
    <property type="term" value="P:cell division"/>
    <property type="evidence" value="ECO:0007669"/>
    <property type="project" value="UniProtKB-UniRule"/>
</dbReference>
<dbReference type="EMBL" id="LFYR01001913">
    <property type="protein sequence ID" value="KMZ58623.1"/>
    <property type="molecule type" value="Genomic_DNA"/>
</dbReference>
<keyword evidence="4" id="KW-0131">Cell cycle</keyword>
<keyword evidence="3 5" id="KW-0195">Cyclin</keyword>
<dbReference type="STRING" id="29655.A0A0K9NPV5"/>
<evidence type="ECO:0000256" key="1">
    <source>
        <dbReference type="ARBA" id="ARBA00007215"/>
    </source>
</evidence>
<dbReference type="InterPro" id="IPR012389">
    <property type="entry name" value="Cyclin_P/U"/>
</dbReference>
<proteinExistence type="inferred from homology"/>
<name>A0A0K9NPV5_ZOSMR</name>
<gene>
    <name evidence="7" type="ORF">ZOSMA_75G00560</name>
</gene>
<dbReference type="PANTHER" id="PTHR15615:SF121">
    <property type="entry name" value="CYCLIN-U1-1"/>
    <property type="match status" value="1"/>
</dbReference>
<evidence type="ECO:0000313" key="8">
    <source>
        <dbReference type="Proteomes" id="UP000036987"/>
    </source>
</evidence>
<dbReference type="PANTHER" id="PTHR15615">
    <property type="match status" value="1"/>
</dbReference>
<dbReference type="Proteomes" id="UP000036987">
    <property type="component" value="Unassembled WGS sequence"/>
</dbReference>